<dbReference type="AlphaFoldDB" id="A0A0L0UWD4"/>
<dbReference type="GO" id="GO:0016272">
    <property type="term" value="C:prefoldin complex"/>
    <property type="evidence" value="ECO:0007669"/>
    <property type="project" value="InterPro"/>
</dbReference>
<protein>
    <recommendedName>
        <fullName evidence="5">Prefoldin subunit 4</fullName>
    </recommendedName>
</protein>
<reference evidence="4" key="1">
    <citation type="submission" date="2014-03" db="EMBL/GenBank/DDBJ databases">
        <title>The Genome Sequence of Puccinia striiformis f. sp. tritici PST-78.</title>
        <authorList>
            <consortium name="The Broad Institute Genome Sequencing Platform"/>
            <person name="Cuomo C."/>
            <person name="Hulbert S."/>
            <person name="Chen X."/>
            <person name="Walker B."/>
            <person name="Young S.K."/>
            <person name="Zeng Q."/>
            <person name="Gargeya S."/>
            <person name="Fitzgerald M."/>
            <person name="Haas B."/>
            <person name="Abouelleil A."/>
            <person name="Alvarado L."/>
            <person name="Arachchi H.M."/>
            <person name="Berlin A.M."/>
            <person name="Chapman S.B."/>
            <person name="Goldberg J."/>
            <person name="Griggs A."/>
            <person name="Gujja S."/>
            <person name="Hansen M."/>
            <person name="Howarth C."/>
            <person name="Imamovic A."/>
            <person name="Larimer J."/>
            <person name="McCowan C."/>
            <person name="Montmayeur A."/>
            <person name="Murphy C."/>
            <person name="Neiman D."/>
            <person name="Pearson M."/>
            <person name="Priest M."/>
            <person name="Roberts A."/>
            <person name="Saif S."/>
            <person name="Shea T."/>
            <person name="Sisk P."/>
            <person name="Sykes S."/>
            <person name="Wortman J."/>
            <person name="Nusbaum C."/>
            <person name="Birren B."/>
        </authorList>
    </citation>
    <scope>NUCLEOTIDE SEQUENCE [LARGE SCALE GENOMIC DNA]</scope>
    <source>
        <strain evidence="4">race PST-78</strain>
    </source>
</reference>
<accession>A0A0L0UWD4</accession>
<dbReference type="PANTHER" id="PTHR21100">
    <property type="entry name" value="PREFOLDIN SUBUNIT 4"/>
    <property type="match status" value="1"/>
</dbReference>
<organism evidence="3 4">
    <name type="scientific">Puccinia striiformis f. sp. tritici PST-78</name>
    <dbReference type="NCBI Taxonomy" id="1165861"/>
    <lineage>
        <taxon>Eukaryota</taxon>
        <taxon>Fungi</taxon>
        <taxon>Dikarya</taxon>
        <taxon>Basidiomycota</taxon>
        <taxon>Pucciniomycotina</taxon>
        <taxon>Pucciniomycetes</taxon>
        <taxon>Pucciniales</taxon>
        <taxon>Pucciniaceae</taxon>
        <taxon>Puccinia</taxon>
    </lineage>
</organism>
<dbReference type="EMBL" id="AJIL01000208">
    <property type="protein sequence ID" value="KNE91358.1"/>
    <property type="molecule type" value="Genomic_DNA"/>
</dbReference>
<evidence type="ECO:0008006" key="5">
    <source>
        <dbReference type="Google" id="ProtNLM"/>
    </source>
</evidence>
<feature type="coiled-coil region" evidence="2">
    <location>
        <begin position="110"/>
        <end position="144"/>
    </location>
</feature>
<evidence type="ECO:0000313" key="4">
    <source>
        <dbReference type="Proteomes" id="UP000054564"/>
    </source>
</evidence>
<keyword evidence="1" id="KW-0143">Chaperone</keyword>
<keyword evidence="2" id="KW-0175">Coiled coil</keyword>
<dbReference type="STRING" id="1165861.A0A0L0UWD4"/>
<evidence type="ECO:0000256" key="1">
    <source>
        <dbReference type="ARBA" id="ARBA00023186"/>
    </source>
</evidence>
<dbReference type="OrthoDB" id="10250441at2759"/>
<comment type="caution">
    <text evidence="3">The sequence shown here is derived from an EMBL/GenBank/DDBJ whole genome shotgun (WGS) entry which is preliminary data.</text>
</comment>
<evidence type="ECO:0000313" key="3">
    <source>
        <dbReference type="EMBL" id="KNE91358.1"/>
    </source>
</evidence>
<dbReference type="InterPro" id="IPR016661">
    <property type="entry name" value="PFDN4"/>
</dbReference>
<sequence>MEMLEPITTTTGKDGQESTGEDIEVNFKDQKMINKFSNLNLKRMKLKKLIKTTSLQLDDLVELDNELLLSSFDVDTGDDPDHEGGGDDNNLILYKLDSSYIHIKRSTFQETKLTENIEKSKEIISKLNTEMDGLNDQMTVLKKSLYSKFGNTINLEGGEDDEEEVSI</sequence>
<dbReference type="PANTHER" id="PTHR21100:SF9">
    <property type="entry name" value="PREFOLDIN SUBUNIT 4"/>
    <property type="match status" value="1"/>
</dbReference>
<name>A0A0L0UWD4_9BASI</name>
<gene>
    <name evidence="3" type="ORF">PSTG_15223</name>
</gene>
<evidence type="ECO:0000256" key="2">
    <source>
        <dbReference type="SAM" id="Coils"/>
    </source>
</evidence>
<dbReference type="GO" id="GO:0005737">
    <property type="term" value="C:cytoplasm"/>
    <property type="evidence" value="ECO:0007669"/>
    <property type="project" value="TreeGrafter"/>
</dbReference>
<proteinExistence type="predicted"/>
<dbReference type="GO" id="GO:0006457">
    <property type="term" value="P:protein folding"/>
    <property type="evidence" value="ECO:0007669"/>
    <property type="project" value="InterPro"/>
</dbReference>
<keyword evidence="4" id="KW-1185">Reference proteome</keyword>
<dbReference type="Proteomes" id="UP000054564">
    <property type="component" value="Unassembled WGS sequence"/>
</dbReference>
<dbReference type="GO" id="GO:0051082">
    <property type="term" value="F:unfolded protein binding"/>
    <property type="evidence" value="ECO:0007669"/>
    <property type="project" value="TreeGrafter"/>
</dbReference>